<sequence>MKVVSLSTRHSVAPVATSEEAALLRALARDDEQAFAEIYQRYWDELHAHACRKLDCPHEAEEVVQDLFVALWNKRHSAPLIQQLNAYLFTALKYRVIDCLRAQAVRQAHAAAPPTHAADCGTEETVAVADLAAALAASLRRMPNHARAVFQLSRLEHRTVPEIAAHLHVSPKTVEYHLARSLRLLRGCLREFMVSVLLLAMLNA</sequence>
<evidence type="ECO:0000259" key="6">
    <source>
        <dbReference type="Pfam" id="PF08281"/>
    </source>
</evidence>
<dbReference type="Proteomes" id="UP001501556">
    <property type="component" value="Unassembled WGS sequence"/>
</dbReference>
<gene>
    <name evidence="7" type="ORF">GCM10022407_25420</name>
</gene>
<evidence type="ECO:0000313" key="7">
    <source>
        <dbReference type="EMBL" id="GAA3979237.1"/>
    </source>
</evidence>
<dbReference type="InterPro" id="IPR013325">
    <property type="entry name" value="RNA_pol_sigma_r2"/>
</dbReference>
<dbReference type="InterPro" id="IPR039425">
    <property type="entry name" value="RNA_pol_sigma-70-like"/>
</dbReference>
<keyword evidence="8" id="KW-1185">Reference proteome</keyword>
<dbReference type="Gene3D" id="1.10.1740.10">
    <property type="match status" value="1"/>
</dbReference>
<keyword evidence="3" id="KW-0731">Sigma factor</keyword>
<protein>
    <submittedName>
        <fullName evidence="7">RNA polymerase sigma-70 factor</fullName>
    </submittedName>
</protein>
<dbReference type="SUPFAM" id="SSF88659">
    <property type="entry name" value="Sigma3 and sigma4 domains of RNA polymerase sigma factors"/>
    <property type="match status" value="1"/>
</dbReference>
<dbReference type="Pfam" id="PF08281">
    <property type="entry name" value="Sigma70_r4_2"/>
    <property type="match status" value="1"/>
</dbReference>
<name>A0ABP7QB70_9BACT</name>
<dbReference type="PANTHER" id="PTHR43133">
    <property type="entry name" value="RNA POLYMERASE ECF-TYPE SIGMA FACTO"/>
    <property type="match status" value="1"/>
</dbReference>
<keyword evidence="4" id="KW-0804">Transcription</keyword>
<dbReference type="Gene3D" id="1.10.10.10">
    <property type="entry name" value="Winged helix-like DNA-binding domain superfamily/Winged helix DNA-binding domain"/>
    <property type="match status" value="1"/>
</dbReference>
<evidence type="ECO:0000256" key="2">
    <source>
        <dbReference type="ARBA" id="ARBA00023015"/>
    </source>
</evidence>
<dbReference type="InterPro" id="IPR007627">
    <property type="entry name" value="RNA_pol_sigma70_r2"/>
</dbReference>
<evidence type="ECO:0000256" key="1">
    <source>
        <dbReference type="ARBA" id="ARBA00010641"/>
    </source>
</evidence>
<organism evidence="7 8">
    <name type="scientific">Hymenobacter antarcticus</name>
    <dbReference type="NCBI Taxonomy" id="486270"/>
    <lineage>
        <taxon>Bacteria</taxon>
        <taxon>Pseudomonadati</taxon>
        <taxon>Bacteroidota</taxon>
        <taxon>Cytophagia</taxon>
        <taxon>Cytophagales</taxon>
        <taxon>Hymenobacteraceae</taxon>
        <taxon>Hymenobacter</taxon>
    </lineage>
</organism>
<keyword evidence="2" id="KW-0805">Transcription regulation</keyword>
<comment type="caution">
    <text evidence="7">The sequence shown here is derived from an EMBL/GenBank/DDBJ whole genome shotgun (WGS) entry which is preliminary data.</text>
</comment>
<evidence type="ECO:0000313" key="8">
    <source>
        <dbReference type="Proteomes" id="UP001501556"/>
    </source>
</evidence>
<comment type="similarity">
    <text evidence="1">Belongs to the sigma-70 factor family. ECF subfamily.</text>
</comment>
<evidence type="ECO:0000256" key="4">
    <source>
        <dbReference type="ARBA" id="ARBA00023163"/>
    </source>
</evidence>
<feature type="domain" description="RNA polymerase sigma-70 region 2" evidence="5">
    <location>
        <begin position="38"/>
        <end position="104"/>
    </location>
</feature>
<dbReference type="EMBL" id="BAABDI010000017">
    <property type="protein sequence ID" value="GAA3979237.1"/>
    <property type="molecule type" value="Genomic_DNA"/>
</dbReference>
<dbReference type="Pfam" id="PF04542">
    <property type="entry name" value="Sigma70_r2"/>
    <property type="match status" value="1"/>
</dbReference>
<evidence type="ECO:0000256" key="3">
    <source>
        <dbReference type="ARBA" id="ARBA00023082"/>
    </source>
</evidence>
<reference evidence="8" key="1">
    <citation type="journal article" date="2019" name="Int. J. Syst. Evol. Microbiol.">
        <title>The Global Catalogue of Microorganisms (GCM) 10K type strain sequencing project: providing services to taxonomists for standard genome sequencing and annotation.</title>
        <authorList>
            <consortium name="The Broad Institute Genomics Platform"/>
            <consortium name="The Broad Institute Genome Sequencing Center for Infectious Disease"/>
            <person name="Wu L."/>
            <person name="Ma J."/>
        </authorList>
    </citation>
    <scope>NUCLEOTIDE SEQUENCE [LARGE SCALE GENOMIC DNA]</scope>
    <source>
        <strain evidence="8">JCM 17217</strain>
    </source>
</reference>
<feature type="domain" description="RNA polymerase sigma factor 70 region 4 type 2" evidence="6">
    <location>
        <begin position="134"/>
        <end position="185"/>
    </location>
</feature>
<dbReference type="SUPFAM" id="SSF88946">
    <property type="entry name" value="Sigma2 domain of RNA polymerase sigma factors"/>
    <property type="match status" value="1"/>
</dbReference>
<dbReference type="NCBIfam" id="TIGR02937">
    <property type="entry name" value="sigma70-ECF"/>
    <property type="match status" value="1"/>
</dbReference>
<dbReference type="InterPro" id="IPR036388">
    <property type="entry name" value="WH-like_DNA-bd_sf"/>
</dbReference>
<dbReference type="PANTHER" id="PTHR43133:SF46">
    <property type="entry name" value="RNA POLYMERASE SIGMA-70 FACTOR ECF SUBFAMILY"/>
    <property type="match status" value="1"/>
</dbReference>
<dbReference type="InterPro" id="IPR013249">
    <property type="entry name" value="RNA_pol_sigma70_r4_t2"/>
</dbReference>
<accession>A0ABP7QB70</accession>
<dbReference type="InterPro" id="IPR013324">
    <property type="entry name" value="RNA_pol_sigma_r3/r4-like"/>
</dbReference>
<evidence type="ECO:0000259" key="5">
    <source>
        <dbReference type="Pfam" id="PF04542"/>
    </source>
</evidence>
<dbReference type="InterPro" id="IPR014284">
    <property type="entry name" value="RNA_pol_sigma-70_dom"/>
</dbReference>
<proteinExistence type="inferred from homology"/>
<dbReference type="RefSeq" id="WP_345124958.1">
    <property type="nucleotide sequence ID" value="NZ_BAABDI010000017.1"/>
</dbReference>